<dbReference type="WBParaSite" id="PgE096_g001_t01">
    <property type="protein sequence ID" value="PgE096_g001_t01"/>
    <property type="gene ID" value="PgE096_g001"/>
</dbReference>
<sequence>SFLRALRTTHFCRARYLYAASHGISPKKRFVRNSEDMASAMWNGQAEIHIRCCIRLRAPVSVQGLPDMCILFLSTRLLLRSSCRSALKSLDRRGNATSE</sequence>
<dbReference type="AlphaFoldDB" id="A0A915A0M1"/>
<keyword evidence="1" id="KW-1185">Reference proteome</keyword>
<organism evidence="1 2">
    <name type="scientific">Parascaris univalens</name>
    <name type="common">Nematode worm</name>
    <dbReference type="NCBI Taxonomy" id="6257"/>
    <lineage>
        <taxon>Eukaryota</taxon>
        <taxon>Metazoa</taxon>
        <taxon>Ecdysozoa</taxon>
        <taxon>Nematoda</taxon>
        <taxon>Chromadorea</taxon>
        <taxon>Rhabditida</taxon>
        <taxon>Spirurina</taxon>
        <taxon>Ascaridomorpha</taxon>
        <taxon>Ascaridoidea</taxon>
        <taxon>Ascarididae</taxon>
        <taxon>Parascaris</taxon>
    </lineage>
</organism>
<evidence type="ECO:0000313" key="1">
    <source>
        <dbReference type="Proteomes" id="UP000887569"/>
    </source>
</evidence>
<name>A0A915A0M1_PARUN</name>
<accession>A0A915A0M1</accession>
<protein>
    <submittedName>
        <fullName evidence="2">RRM domain-containing protein</fullName>
    </submittedName>
</protein>
<dbReference type="Proteomes" id="UP000887569">
    <property type="component" value="Unplaced"/>
</dbReference>
<reference evidence="2" key="1">
    <citation type="submission" date="2022-11" db="UniProtKB">
        <authorList>
            <consortium name="WormBaseParasite"/>
        </authorList>
    </citation>
    <scope>IDENTIFICATION</scope>
</reference>
<proteinExistence type="predicted"/>
<evidence type="ECO:0000313" key="2">
    <source>
        <dbReference type="WBParaSite" id="PgE096_g001_t01"/>
    </source>
</evidence>